<reference evidence="2" key="1">
    <citation type="submission" date="2024-06" db="EMBL/GenBank/DDBJ databases">
        <title>Multi-omics analyses provide insights into the biosynthesis of the anticancer antibiotic pleurotin in Hohenbuehelia grisea.</title>
        <authorList>
            <person name="Weaver J.A."/>
            <person name="Alberti F."/>
        </authorList>
    </citation>
    <scope>NUCLEOTIDE SEQUENCE [LARGE SCALE GENOMIC DNA]</scope>
    <source>
        <strain evidence="2">T-177</strain>
    </source>
</reference>
<protein>
    <submittedName>
        <fullName evidence="1">Uncharacterized protein</fullName>
    </submittedName>
</protein>
<keyword evidence="2" id="KW-1185">Reference proteome</keyword>
<gene>
    <name evidence="1" type="ORF">HGRIS_003313</name>
</gene>
<sequence>MEAAGLMSLAINSQTRDEASRLRNEELWDRARTEPNVIIAGPEQLKSKEFERAISDKEAKLYNRIVGTSRTSAIV</sequence>
<dbReference type="EMBL" id="JASNQZ010000007">
    <property type="protein sequence ID" value="KAL0954315.1"/>
    <property type="molecule type" value="Genomic_DNA"/>
</dbReference>
<evidence type="ECO:0000313" key="2">
    <source>
        <dbReference type="Proteomes" id="UP001556367"/>
    </source>
</evidence>
<dbReference type="Proteomes" id="UP001556367">
    <property type="component" value="Unassembled WGS sequence"/>
</dbReference>
<name>A0ABR3JFS3_9AGAR</name>
<organism evidence="1 2">
    <name type="scientific">Hohenbuehelia grisea</name>
    <dbReference type="NCBI Taxonomy" id="104357"/>
    <lineage>
        <taxon>Eukaryota</taxon>
        <taxon>Fungi</taxon>
        <taxon>Dikarya</taxon>
        <taxon>Basidiomycota</taxon>
        <taxon>Agaricomycotina</taxon>
        <taxon>Agaricomycetes</taxon>
        <taxon>Agaricomycetidae</taxon>
        <taxon>Agaricales</taxon>
        <taxon>Pleurotineae</taxon>
        <taxon>Pleurotaceae</taxon>
        <taxon>Hohenbuehelia</taxon>
    </lineage>
</organism>
<proteinExistence type="predicted"/>
<accession>A0ABR3JFS3</accession>
<evidence type="ECO:0000313" key="1">
    <source>
        <dbReference type="EMBL" id="KAL0954315.1"/>
    </source>
</evidence>
<comment type="caution">
    <text evidence="1">The sequence shown here is derived from an EMBL/GenBank/DDBJ whole genome shotgun (WGS) entry which is preliminary data.</text>
</comment>